<dbReference type="InterPro" id="IPR001594">
    <property type="entry name" value="Palmitoyltrfase_DHHC"/>
</dbReference>
<dbReference type="GO" id="GO:0016020">
    <property type="term" value="C:membrane"/>
    <property type="evidence" value="ECO:0007669"/>
    <property type="project" value="UniProtKB-SubCell"/>
</dbReference>
<evidence type="ECO:0000256" key="6">
    <source>
        <dbReference type="ARBA" id="ARBA00023139"/>
    </source>
</evidence>
<feature type="transmembrane region" description="Helical" evidence="10">
    <location>
        <begin position="76"/>
        <end position="97"/>
    </location>
</feature>
<comment type="similarity">
    <text evidence="10">Belongs to the DHHC palmitoyltransferase family.</text>
</comment>
<keyword evidence="5 10" id="KW-0472">Membrane</keyword>
<dbReference type="GO" id="GO:0019706">
    <property type="term" value="F:protein-cysteine S-palmitoyltransferase activity"/>
    <property type="evidence" value="ECO:0007669"/>
    <property type="project" value="UniProtKB-EC"/>
</dbReference>
<dbReference type="EC" id="2.3.1.225" evidence="10"/>
<dbReference type="Pfam" id="PF01529">
    <property type="entry name" value="DHHC"/>
    <property type="match status" value="1"/>
</dbReference>
<proteinExistence type="inferred from homology"/>
<keyword evidence="6" id="KW-0564">Palmitate</keyword>
<evidence type="ECO:0000256" key="4">
    <source>
        <dbReference type="ARBA" id="ARBA00022989"/>
    </source>
</evidence>
<evidence type="ECO:0000256" key="5">
    <source>
        <dbReference type="ARBA" id="ARBA00023136"/>
    </source>
</evidence>
<dbReference type="EMBL" id="CP099421">
    <property type="protein sequence ID" value="USW52475.1"/>
    <property type="molecule type" value="Genomic_DNA"/>
</dbReference>
<evidence type="ECO:0000256" key="2">
    <source>
        <dbReference type="ARBA" id="ARBA00022679"/>
    </source>
</evidence>
<feature type="compositionally biased region" description="Low complexity" evidence="11">
    <location>
        <begin position="13"/>
        <end position="22"/>
    </location>
</feature>
<evidence type="ECO:0000313" key="13">
    <source>
        <dbReference type="EMBL" id="USW52475.1"/>
    </source>
</evidence>
<protein>
    <recommendedName>
        <fullName evidence="10">Palmitoyltransferase</fullName>
        <ecNumber evidence="10">2.3.1.225</ecNumber>
    </recommendedName>
</protein>
<keyword evidence="7" id="KW-0449">Lipoprotein</keyword>
<evidence type="ECO:0000256" key="1">
    <source>
        <dbReference type="ARBA" id="ARBA00004141"/>
    </source>
</evidence>
<keyword evidence="14" id="KW-1185">Reference proteome</keyword>
<dbReference type="PROSITE" id="PS50216">
    <property type="entry name" value="DHHC"/>
    <property type="match status" value="1"/>
</dbReference>
<dbReference type="Proteomes" id="UP001056384">
    <property type="component" value="Chromosome 4"/>
</dbReference>
<evidence type="ECO:0000256" key="7">
    <source>
        <dbReference type="ARBA" id="ARBA00023288"/>
    </source>
</evidence>
<evidence type="ECO:0000256" key="10">
    <source>
        <dbReference type="RuleBase" id="RU079119"/>
    </source>
</evidence>
<dbReference type="PANTHER" id="PTHR12246">
    <property type="entry name" value="PALMITOYLTRANSFERASE ZDHHC16"/>
    <property type="match status" value="1"/>
</dbReference>
<gene>
    <name evidence="13" type="ORF">Slin15195_G057940</name>
</gene>
<feature type="transmembrane region" description="Helical" evidence="10">
    <location>
        <begin position="207"/>
        <end position="230"/>
    </location>
</feature>
<dbReference type="AlphaFoldDB" id="A0A9Q9AP14"/>
<feature type="region of interest" description="Disordered" evidence="11">
    <location>
        <begin position="342"/>
        <end position="381"/>
    </location>
</feature>
<dbReference type="OrthoDB" id="302728at2759"/>
<accession>A0A9Q9AP14</accession>
<comment type="domain">
    <text evidence="10">The DHHC domain is required for palmitoyltransferase activity.</text>
</comment>
<evidence type="ECO:0000256" key="11">
    <source>
        <dbReference type="SAM" id="MobiDB-lite"/>
    </source>
</evidence>
<keyword evidence="2 10" id="KW-0808">Transferase</keyword>
<name>A0A9Q9AP14_9PEZI</name>
<feature type="transmembrane region" description="Helical" evidence="10">
    <location>
        <begin position="242"/>
        <end position="271"/>
    </location>
</feature>
<feature type="region of interest" description="Disordered" evidence="11">
    <location>
        <begin position="468"/>
        <end position="588"/>
    </location>
</feature>
<comment type="catalytic activity">
    <reaction evidence="9 10">
        <text>L-cysteinyl-[protein] + hexadecanoyl-CoA = S-hexadecanoyl-L-cysteinyl-[protein] + CoA</text>
        <dbReference type="Rhea" id="RHEA:36683"/>
        <dbReference type="Rhea" id="RHEA-COMP:10131"/>
        <dbReference type="Rhea" id="RHEA-COMP:11032"/>
        <dbReference type="ChEBI" id="CHEBI:29950"/>
        <dbReference type="ChEBI" id="CHEBI:57287"/>
        <dbReference type="ChEBI" id="CHEBI:57379"/>
        <dbReference type="ChEBI" id="CHEBI:74151"/>
        <dbReference type="EC" id="2.3.1.225"/>
    </reaction>
</comment>
<evidence type="ECO:0000313" key="14">
    <source>
        <dbReference type="Proteomes" id="UP001056384"/>
    </source>
</evidence>
<keyword evidence="8 10" id="KW-0012">Acyltransferase</keyword>
<evidence type="ECO:0000256" key="3">
    <source>
        <dbReference type="ARBA" id="ARBA00022692"/>
    </source>
</evidence>
<keyword evidence="4 10" id="KW-1133">Transmembrane helix</keyword>
<organism evidence="13 14">
    <name type="scientific">Septoria linicola</name>
    <dbReference type="NCBI Taxonomy" id="215465"/>
    <lineage>
        <taxon>Eukaryota</taxon>
        <taxon>Fungi</taxon>
        <taxon>Dikarya</taxon>
        <taxon>Ascomycota</taxon>
        <taxon>Pezizomycotina</taxon>
        <taxon>Dothideomycetes</taxon>
        <taxon>Dothideomycetidae</taxon>
        <taxon>Mycosphaerellales</taxon>
        <taxon>Mycosphaerellaceae</taxon>
        <taxon>Septoria</taxon>
    </lineage>
</organism>
<sequence>MPSTSFSAMPTLAAPSSSARRSPPFHRRTKSWARRLERCCCTTLAYFPLVFVYALTTWAVYVEANVSFIGRNDTGAYIRAALGVILYALANISYTIAVFTPPGSPLDGQGGPRGKQGEYQGVPTHDEYNDRARQQEAGVEPVPREWQWMQNSVTAKSTGKPRFCKKCQCVKPDRTHHCSTCGQCVLKMDHHCPWLATCVGLRNYKAFLLFLLYTSLFCWTCFGVSAWWVWEEFNDRVQSMQGMLVVNTILLSVLGGIIGLVLSGFTGWHVYLVVSGQTTIESLEKTRYLSPLKKSMERQFQDPNRHNLAEDATPITNAVETGQHQPLTDRLKEIHANALPGVLRPEEGEPHGNSRAASPLPPAAHGASGSSPAQQSLHRSYASIEAQRERERYNNYQDEVDSERLPNAFDLGWKRNLFHVLGPVPWKWPLPYLNTTGDGWSWEVSPSFWEAKDRVAREREQRMREDAFWNREASQQAWQPPPRPKWTPGQGFVDQARNATSGAMPPTRSNDGPSRNGSPSMQMQPLDRRKRETEAGVVDYDTSSDEDVQTQRRQQQVTRTENWNDIPEEFLDPGQGAAERSGSRKKGD</sequence>
<feature type="domain" description="Palmitoyltransferase DHHC" evidence="12">
    <location>
        <begin position="159"/>
        <end position="285"/>
    </location>
</feature>
<feature type="transmembrane region" description="Helical" evidence="10">
    <location>
        <begin position="43"/>
        <end position="64"/>
    </location>
</feature>
<evidence type="ECO:0000259" key="12">
    <source>
        <dbReference type="Pfam" id="PF01529"/>
    </source>
</evidence>
<keyword evidence="3 10" id="KW-0812">Transmembrane</keyword>
<dbReference type="InterPro" id="IPR039859">
    <property type="entry name" value="PFA4/ZDH16/20/ERF2-like"/>
</dbReference>
<reference evidence="13" key="1">
    <citation type="submission" date="2022-06" db="EMBL/GenBank/DDBJ databases">
        <title>Complete genome sequences of two strains of the flax pathogen Septoria linicola.</title>
        <authorList>
            <person name="Lapalu N."/>
            <person name="Simon A."/>
            <person name="Demenou B."/>
            <person name="Paumier D."/>
            <person name="Guillot M.-P."/>
            <person name="Gout L."/>
            <person name="Valade R."/>
        </authorList>
    </citation>
    <scope>NUCLEOTIDE SEQUENCE</scope>
    <source>
        <strain evidence="13">SE15195</strain>
    </source>
</reference>
<evidence type="ECO:0000256" key="9">
    <source>
        <dbReference type="ARBA" id="ARBA00048048"/>
    </source>
</evidence>
<feature type="compositionally biased region" description="Low complexity" evidence="11">
    <location>
        <begin position="551"/>
        <end position="560"/>
    </location>
</feature>
<feature type="compositionally biased region" description="Polar residues" evidence="11">
    <location>
        <begin position="497"/>
        <end position="523"/>
    </location>
</feature>
<feature type="region of interest" description="Disordered" evidence="11">
    <location>
        <begin position="1"/>
        <end position="25"/>
    </location>
</feature>
<feature type="compositionally biased region" description="Low complexity" evidence="11">
    <location>
        <begin position="363"/>
        <end position="377"/>
    </location>
</feature>
<comment type="subcellular location">
    <subcellularLocation>
        <location evidence="1">Membrane</location>
        <topology evidence="1">Multi-pass membrane protein</topology>
    </subcellularLocation>
</comment>
<evidence type="ECO:0000256" key="8">
    <source>
        <dbReference type="ARBA" id="ARBA00023315"/>
    </source>
</evidence>